<dbReference type="EMBL" id="AXCM01000247">
    <property type="status" value="NOT_ANNOTATED_CDS"/>
    <property type="molecule type" value="Genomic_DNA"/>
</dbReference>
<dbReference type="InterPro" id="IPR042178">
    <property type="entry name" value="Serpin_sf_1"/>
</dbReference>
<dbReference type="PANTHER" id="PTHR11461:SF278">
    <property type="entry name" value="SERINE PROTEASE INHIBITOR 88EA"/>
    <property type="match status" value="1"/>
</dbReference>
<accession>A0A182LXM5</accession>
<dbReference type="InterPro" id="IPR036186">
    <property type="entry name" value="Serpin_sf"/>
</dbReference>
<dbReference type="SMART" id="SM00093">
    <property type="entry name" value="SERPIN"/>
    <property type="match status" value="1"/>
</dbReference>
<protein>
    <recommendedName>
        <fullName evidence="4">Serpin domain-containing protein</fullName>
    </recommendedName>
</protein>
<keyword evidence="6" id="KW-1185">Reference proteome</keyword>
<dbReference type="InterPro" id="IPR042185">
    <property type="entry name" value="Serpin_sf_2"/>
</dbReference>
<evidence type="ECO:0000256" key="2">
    <source>
        <dbReference type="ARBA" id="ARBA00022900"/>
    </source>
</evidence>
<dbReference type="SUPFAM" id="SSF56574">
    <property type="entry name" value="Serpins"/>
    <property type="match status" value="1"/>
</dbReference>
<dbReference type="Gene3D" id="2.30.39.10">
    <property type="entry name" value="Alpha-1-antitrypsin, domain 1"/>
    <property type="match status" value="1"/>
</dbReference>
<proteinExistence type="inferred from homology"/>
<dbReference type="Proteomes" id="UP000075883">
    <property type="component" value="Unassembled WGS sequence"/>
</dbReference>
<reference evidence="5" key="2">
    <citation type="submission" date="2020-05" db="UniProtKB">
        <authorList>
            <consortium name="EnsemblMetazoa"/>
        </authorList>
    </citation>
    <scope>IDENTIFICATION</scope>
    <source>
        <strain evidence="5">A-37</strain>
    </source>
</reference>
<dbReference type="AlphaFoldDB" id="A0A182LXM5"/>
<dbReference type="InterPro" id="IPR000215">
    <property type="entry name" value="Serpin_fam"/>
</dbReference>
<dbReference type="EnsemblMetazoa" id="ACUA004416-RA">
    <property type="protein sequence ID" value="ACUA004416-PA"/>
    <property type="gene ID" value="ACUA004416"/>
</dbReference>
<dbReference type="VEuPathDB" id="VectorBase:ACUA004416"/>
<dbReference type="Gene3D" id="3.30.497.10">
    <property type="entry name" value="Antithrombin, subunit I, domain 2"/>
    <property type="match status" value="1"/>
</dbReference>
<evidence type="ECO:0000313" key="6">
    <source>
        <dbReference type="Proteomes" id="UP000075883"/>
    </source>
</evidence>
<dbReference type="InterPro" id="IPR023796">
    <property type="entry name" value="Serpin_dom"/>
</dbReference>
<evidence type="ECO:0000256" key="3">
    <source>
        <dbReference type="RuleBase" id="RU000411"/>
    </source>
</evidence>
<name>A0A182LXM5_9DIPT</name>
<reference evidence="6" key="1">
    <citation type="submission" date="2013-09" db="EMBL/GenBank/DDBJ databases">
        <title>The Genome Sequence of Anopheles culicifacies species A.</title>
        <authorList>
            <consortium name="The Broad Institute Genomics Platform"/>
            <person name="Neafsey D.E."/>
            <person name="Besansky N."/>
            <person name="Howell P."/>
            <person name="Walton C."/>
            <person name="Young S.K."/>
            <person name="Zeng Q."/>
            <person name="Gargeya S."/>
            <person name="Fitzgerald M."/>
            <person name="Haas B."/>
            <person name="Abouelleil A."/>
            <person name="Allen A.W."/>
            <person name="Alvarado L."/>
            <person name="Arachchi H.M."/>
            <person name="Berlin A.M."/>
            <person name="Chapman S.B."/>
            <person name="Gainer-Dewar J."/>
            <person name="Goldberg J."/>
            <person name="Griggs A."/>
            <person name="Gujja S."/>
            <person name="Hansen M."/>
            <person name="Howarth C."/>
            <person name="Imamovic A."/>
            <person name="Ireland A."/>
            <person name="Larimer J."/>
            <person name="McCowan C."/>
            <person name="Murphy C."/>
            <person name="Pearson M."/>
            <person name="Poon T.W."/>
            <person name="Priest M."/>
            <person name="Roberts A."/>
            <person name="Saif S."/>
            <person name="Shea T."/>
            <person name="Sisk P."/>
            <person name="Sykes S."/>
            <person name="Wortman J."/>
            <person name="Nusbaum C."/>
            <person name="Birren B."/>
        </authorList>
    </citation>
    <scope>NUCLEOTIDE SEQUENCE [LARGE SCALE GENOMIC DNA]</scope>
    <source>
        <strain evidence="6">A-37</strain>
    </source>
</reference>
<dbReference type="CDD" id="cd19594">
    <property type="entry name" value="serpin_crustaceans_chelicerates_insects"/>
    <property type="match status" value="1"/>
</dbReference>
<evidence type="ECO:0000259" key="4">
    <source>
        <dbReference type="SMART" id="SM00093"/>
    </source>
</evidence>
<dbReference type="Pfam" id="PF00079">
    <property type="entry name" value="Serpin"/>
    <property type="match status" value="1"/>
</dbReference>
<comment type="similarity">
    <text evidence="3">Belongs to the serpin family.</text>
</comment>
<keyword evidence="1" id="KW-0646">Protease inhibitor</keyword>
<dbReference type="GO" id="GO:0005615">
    <property type="term" value="C:extracellular space"/>
    <property type="evidence" value="ECO:0007669"/>
    <property type="project" value="InterPro"/>
</dbReference>
<dbReference type="PROSITE" id="PS00284">
    <property type="entry name" value="SERPIN"/>
    <property type="match status" value="1"/>
</dbReference>
<dbReference type="GO" id="GO:0004867">
    <property type="term" value="F:serine-type endopeptidase inhibitor activity"/>
    <property type="evidence" value="ECO:0007669"/>
    <property type="project" value="UniProtKB-KW"/>
</dbReference>
<sequence length="479" mass="54054">MMIPYWHEKTENNSSLHRSADTDMILQKSNNQPRHTAKMSNPLGKGACRLLLLLGLITMLGLQPAFGQCSPGDEKKAMEKSDPDQSRTRLYKGESIFTLQLLDAINTATPNENLFFSPYSLYNVLLMMYFGAQNSTEKLLRTGLNLQWSDSKTTVHEAYDTARKSLQGRFSESNAVGFSSVDKLFFGRQIPISTCMQQKFADTIEQLDYENQPEEQRTYINRWVENATRGQIKDLLVPGAITRNTKLAIANAAYFKGTWQTKFKAGETKKEIFYISADRQMFVDMMHVEGTFSHAANEKLGCHILELPYSTGAEDDDSQRSDNPNQVSMFVFLPPAEPNALSKLLARLASDTNILHEVVNDGISRKVDVKLPKFSIEKTVEMKPVLERLGMGALFENTANFDSFTDGREPIEFDEVLQKSKIEVNEEGSVAASATVAFSFRSSRPVDPAMFHCNHPFVFIIYDYGTRSVLFNGVYRQPE</sequence>
<organism evidence="5 6">
    <name type="scientific">Anopheles culicifacies</name>
    <dbReference type="NCBI Taxonomy" id="139723"/>
    <lineage>
        <taxon>Eukaryota</taxon>
        <taxon>Metazoa</taxon>
        <taxon>Ecdysozoa</taxon>
        <taxon>Arthropoda</taxon>
        <taxon>Hexapoda</taxon>
        <taxon>Insecta</taxon>
        <taxon>Pterygota</taxon>
        <taxon>Neoptera</taxon>
        <taxon>Endopterygota</taxon>
        <taxon>Diptera</taxon>
        <taxon>Nematocera</taxon>
        <taxon>Culicoidea</taxon>
        <taxon>Culicidae</taxon>
        <taxon>Anophelinae</taxon>
        <taxon>Anopheles</taxon>
        <taxon>culicifacies species complex</taxon>
    </lineage>
</organism>
<keyword evidence="2" id="KW-0722">Serine protease inhibitor</keyword>
<dbReference type="STRING" id="139723.A0A182LXM5"/>
<evidence type="ECO:0000313" key="5">
    <source>
        <dbReference type="EnsemblMetazoa" id="ACUA004416-PA"/>
    </source>
</evidence>
<feature type="domain" description="Serpin" evidence="4">
    <location>
        <begin position="99"/>
        <end position="478"/>
    </location>
</feature>
<dbReference type="InterPro" id="IPR023795">
    <property type="entry name" value="Serpin_CS"/>
</dbReference>
<evidence type="ECO:0000256" key="1">
    <source>
        <dbReference type="ARBA" id="ARBA00022690"/>
    </source>
</evidence>
<dbReference type="PANTHER" id="PTHR11461">
    <property type="entry name" value="SERINE PROTEASE INHIBITOR, SERPIN"/>
    <property type="match status" value="1"/>
</dbReference>